<feature type="region of interest" description="Disordered" evidence="2">
    <location>
        <begin position="128"/>
        <end position="168"/>
    </location>
</feature>
<name>A0A642V562_9ASCO</name>
<dbReference type="CDD" id="cd12246">
    <property type="entry name" value="RRM1_U1A_like"/>
    <property type="match status" value="1"/>
</dbReference>
<feature type="domain" description="RRM" evidence="3">
    <location>
        <begin position="61"/>
        <end position="120"/>
    </location>
</feature>
<organism evidence="4 5">
    <name type="scientific">Trichomonascus ciferrii</name>
    <dbReference type="NCBI Taxonomy" id="44093"/>
    <lineage>
        <taxon>Eukaryota</taxon>
        <taxon>Fungi</taxon>
        <taxon>Dikarya</taxon>
        <taxon>Ascomycota</taxon>
        <taxon>Saccharomycotina</taxon>
        <taxon>Dipodascomycetes</taxon>
        <taxon>Dipodascales</taxon>
        <taxon>Trichomonascaceae</taxon>
        <taxon>Trichomonascus</taxon>
        <taxon>Trichomonascus ciferrii complex</taxon>
    </lineage>
</organism>
<dbReference type="Gene3D" id="3.30.70.330">
    <property type="match status" value="1"/>
</dbReference>
<dbReference type="PROSITE" id="PS50102">
    <property type="entry name" value="RRM"/>
    <property type="match status" value="1"/>
</dbReference>
<dbReference type="SUPFAM" id="SSF54928">
    <property type="entry name" value="RNA-binding domain, RBD"/>
    <property type="match status" value="1"/>
</dbReference>
<evidence type="ECO:0000256" key="1">
    <source>
        <dbReference type="PROSITE-ProRule" id="PRU00176"/>
    </source>
</evidence>
<keyword evidence="1" id="KW-0694">RNA-binding</keyword>
<evidence type="ECO:0000313" key="4">
    <source>
        <dbReference type="EMBL" id="KAA8914189.1"/>
    </source>
</evidence>
<feature type="compositionally biased region" description="Basic and acidic residues" evidence="2">
    <location>
        <begin position="1"/>
        <end position="12"/>
    </location>
</feature>
<dbReference type="Pfam" id="PF00076">
    <property type="entry name" value="RRM_1"/>
    <property type="match status" value="1"/>
</dbReference>
<evidence type="ECO:0000256" key="2">
    <source>
        <dbReference type="SAM" id="MobiDB-lite"/>
    </source>
</evidence>
<gene>
    <name evidence="4" type="ORF">TRICI_002946</name>
</gene>
<evidence type="ECO:0000313" key="5">
    <source>
        <dbReference type="Proteomes" id="UP000761534"/>
    </source>
</evidence>
<dbReference type="EMBL" id="SWFS01000205">
    <property type="protein sequence ID" value="KAA8914189.1"/>
    <property type="molecule type" value="Genomic_DNA"/>
</dbReference>
<dbReference type="InterPro" id="IPR035979">
    <property type="entry name" value="RBD_domain_sf"/>
</dbReference>
<dbReference type="VEuPathDB" id="FungiDB:TRICI_002946"/>
<proteinExistence type="predicted"/>
<dbReference type="InterPro" id="IPR012677">
    <property type="entry name" value="Nucleotide-bd_a/b_plait_sf"/>
</dbReference>
<sequence>MSRSGSKKEEQPVKSGKSKKQEQQQKPTTKSAAEKEDPAKNSEAQQQKQQRDVGKPNQTLLYLLFSTYGHIIDVVTLKTPKMRGQAHVAFSDLTSATLALKALHDFNFFGKSMEISYAKTKSDSIAKLDGTYRVPPPSTLNQPSLPLAPFDQSNQPQKRPRDDDNNDE</sequence>
<dbReference type="Proteomes" id="UP000761534">
    <property type="component" value="Unassembled WGS sequence"/>
</dbReference>
<dbReference type="InterPro" id="IPR000504">
    <property type="entry name" value="RRM_dom"/>
</dbReference>
<keyword evidence="5" id="KW-1185">Reference proteome</keyword>
<dbReference type="AlphaFoldDB" id="A0A642V562"/>
<dbReference type="OrthoDB" id="277802at2759"/>
<reference evidence="4" key="1">
    <citation type="journal article" date="2019" name="G3 (Bethesda)">
        <title>Genome Assemblies of Two Rare Opportunistic Yeast Pathogens: Diutina rugosa (syn. Candida rugosa) and Trichomonascus ciferrii (syn. Candida ciferrii).</title>
        <authorList>
            <person name="Mixao V."/>
            <person name="Saus E."/>
            <person name="Hansen A.P."/>
            <person name="Lass-Florl C."/>
            <person name="Gabaldon T."/>
        </authorList>
    </citation>
    <scope>NUCLEOTIDE SEQUENCE</scope>
    <source>
        <strain evidence="4">CBS 4856</strain>
    </source>
</reference>
<dbReference type="GO" id="GO:0003723">
    <property type="term" value="F:RNA binding"/>
    <property type="evidence" value="ECO:0007669"/>
    <property type="project" value="UniProtKB-UniRule"/>
</dbReference>
<feature type="compositionally biased region" description="Basic and acidic residues" evidence="2">
    <location>
        <begin position="159"/>
        <end position="168"/>
    </location>
</feature>
<evidence type="ECO:0000259" key="3">
    <source>
        <dbReference type="PROSITE" id="PS50102"/>
    </source>
</evidence>
<protein>
    <recommendedName>
        <fullName evidence="3">RRM domain-containing protein</fullName>
    </recommendedName>
</protein>
<accession>A0A642V562</accession>
<comment type="caution">
    <text evidence="4">The sequence shown here is derived from an EMBL/GenBank/DDBJ whole genome shotgun (WGS) entry which is preliminary data.</text>
</comment>
<feature type="region of interest" description="Disordered" evidence="2">
    <location>
        <begin position="1"/>
        <end position="53"/>
    </location>
</feature>